<evidence type="ECO:0000313" key="3">
    <source>
        <dbReference type="Proteomes" id="UP000050794"/>
    </source>
</evidence>
<reference evidence="4" key="1">
    <citation type="submission" date="2016-06" db="UniProtKB">
        <authorList>
            <consortium name="WormBaseParasite"/>
        </authorList>
    </citation>
    <scope>IDENTIFICATION</scope>
</reference>
<reference evidence="2 3" key="2">
    <citation type="submission" date="2018-11" db="EMBL/GenBank/DDBJ databases">
        <authorList>
            <consortium name="Pathogen Informatics"/>
        </authorList>
    </citation>
    <scope>NUCLEOTIDE SEQUENCE [LARGE SCALE GENOMIC DNA]</scope>
</reference>
<dbReference type="EMBL" id="UYWY01000556">
    <property type="protein sequence ID" value="VDM25132.1"/>
    <property type="molecule type" value="Genomic_DNA"/>
</dbReference>
<dbReference type="AlphaFoldDB" id="A0A183TXF8"/>
<evidence type="ECO:0000313" key="2">
    <source>
        <dbReference type="EMBL" id="VDM25132.1"/>
    </source>
</evidence>
<accession>A0A183TXF8</accession>
<dbReference type="WBParaSite" id="TCNE_0000092701-mRNA-1">
    <property type="protein sequence ID" value="TCNE_0000092701-mRNA-1"/>
    <property type="gene ID" value="TCNE_0000092701"/>
</dbReference>
<feature type="region of interest" description="Disordered" evidence="1">
    <location>
        <begin position="1"/>
        <end position="23"/>
    </location>
</feature>
<name>A0A183TXF8_TOXCA</name>
<sequence>MITNESGDSDFDDGNSKGIGGDVAGTMCNWTEVIVDRKRSQKRRYSTADESKPQKIFSPHDHKTSITTNSESAFISRATEEDKGCCNEITSNSMKTPEKRGHPPPPANQPDFMSAPRRYRYVSRLCDTSSNIGDQEQLFAGVRRKLLFDEP</sequence>
<feature type="region of interest" description="Disordered" evidence="1">
    <location>
        <begin position="37"/>
        <end position="114"/>
    </location>
</feature>
<evidence type="ECO:0000256" key="1">
    <source>
        <dbReference type="SAM" id="MobiDB-lite"/>
    </source>
</evidence>
<feature type="compositionally biased region" description="Basic and acidic residues" evidence="1">
    <location>
        <begin position="46"/>
        <end position="64"/>
    </location>
</feature>
<keyword evidence="3" id="KW-1185">Reference proteome</keyword>
<protein>
    <submittedName>
        <fullName evidence="2 4">Uncharacterized protein</fullName>
    </submittedName>
</protein>
<organism evidence="3 4">
    <name type="scientific">Toxocara canis</name>
    <name type="common">Canine roundworm</name>
    <dbReference type="NCBI Taxonomy" id="6265"/>
    <lineage>
        <taxon>Eukaryota</taxon>
        <taxon>Metazoa</taxon>
        <taxon>Ecdysozoa</taxon>
        <taxon>Nematoda</taxon>
        <taxon>Chromadorea</taxon>
        <taxon>Rhabditida</taxon>
        <taxon>Spirurina</taxon>
        <taxon>Ascaridomorpha</taxon>
        <taxon>Ascaridoidea</taxon>
        <taxon>Toxocaridae</taxon>
        <taxon>Toxocara</taxon>
    </lineage>
</organism>
<dbReference type="Proteomes" id="UP000050794">
    <property type="component" value="Unassembled WGS sequence"/>
</dbReference>
<proteinExistence type="predicted"/>
<evidence type="ECO:0000313" key="4">
    <source>
        <dbReference type="WBParaSite" id="TCNE_0000092701-mRNA-1"/>
    </source>
</evidence>
<gene>
    <name evidence="2" type="ORF">TCNE_LOCUS928</name>
</gene>